<keyword evidence="3" id="KW-1185">Reference proteome</keyword>
<sequence>MLKKFSTLLLTGKAATLPFLMQQAHALTPTYTDIVTTQVTQVELPILNKVRLDSLGNSTYHGAATLCDDTGVPNALSLVVTGLKDKDVLYVVTSTNTGGNEILNAKIKVGLAGLKVPVATGVTAPANGTVALTIPLDLGALGYSLTRGNSFYLQTIVLPEGSYENGFPVWANARVSELDQISVNTCASTYGGPTY</sequence>
<evidence type="ECO:0000256" key="1">
    <source>
        <dbReference type="SAM" id="SignalP"/>
    </source>
</evidence>
<gene>
    <name evidence="2" type="ORF">ACFO6X_02880</name>
</gene>
<dbReference type="EMBL" id="JBHSHJ010000002">
    <property type="protein sequence ID" value="MFC4787939.1"/>
    <property type="molecule type" value="Genomic_DNA"/>
</dbReference>
<feature type="chain" id="PRO_5045535020" evidence="1">
    <location>
        <begin position="27"/>
        <end position="195"/>
    </location>
</feature>
<organism evidence="2 3">
    <name type="scientific">Giesbergeria sinuosa</name>
    <dbReference type="NCBI Taxonomy" id="80883"/>
    <lineage>
        <taxon>Bacteria</taxon>
        <taxon>Pseudomonadati</taxon>
        <taxon>Pseudomonadota</taxon>
        <taxon>Betaproteobacteria</taxon>
        <taxon>Burkholderiales</taxon>
        <taxon>Comamonadaceae</taxon>
        <taxon>Giesbergeria</taxon>
    </lineage>
</organism>
<evidence type="ECO:0000313" key="3">
    <source>
        <dbReference type="Proteomes" id="UP001596001"/>
    </source>
</evidence>
<dbReference type="RefSeq" id="WP_382429888.1">
    <property type="nucleotide sequence ID" value="NZ_JBHSHJ010000002.1"/>
</dbReference>
<feature type="signal peptide" evidence="1">
    <location>
        <begin position="1"/>
        <end position="26"/>
    </location>
</feature>
<protein>
    <submittedName>
        <fullName evidence="2">Uncharacterized protein</fullName>
    </submittedName>
</protein>
<proteinExistence type="predicted"/>
<comment type="caution">
    <text evidence="2">The sequence shown here is derived from an EMBL/GenBank/DDBJ whole genome shotgun (WGS) entry which is preliminary data.</text>
</comment>
<dbReference type="Proteomes" id="UP001596001">
    <property type="component" value="Unassembled WGS sequence"/>
</dbReference>
<evidence type="ECO:0000313" key="2">
    <source>
        <dbReference type="EMBL" id="MFC4787939.1"/>
    </source>
</evidence>
<accession>A0ABV9Q9Q2</accession>
<keyword evidence="1" id="KW-0732">Signal</keyword>
<reference evidence="3" key="1">
    <citation type="journal article" date="2019" name="Int. J. Syst. Evol. Microbiol.">
        <title>The Global Catalogue of Microorganisms (GCM) 10K type strain sequencing project: providing services to taxonomists for standard genome sequencing and annotation.</title>
        <authorList>
            <consortium name="The Broad Institute Genomics Platform"/>
            <consortium name="The Broad Institute Genome Sequencing Center for Infectious Disease"/>
            <person name="Wu L."/>
            <person name="Ma J."/>
        </authorList>
    </citation>
    <scope>NUCLEOTIDE SEQUENCE [LARGE SCALE GENOMIC DNA]</scope>
    <source>
        <strain evidence="3">CCUG 49452</strain>
    </source>
</reference>
<name>A0ABV9Q9Q2_9BURK</name>